<evidence type="ECO:0000256" key="1">
    <source>
        <dbReference type="SAM" id="MobiDB-lite"/>
    </source>
</evidence>
<keyword evidence="3" id="KW-1185">Reference proteome</keyword>
<dbReference type="AlphaFoldDB" id="D8PAK3"/>
<dbReference type="Proteomes" id="UP000001660">
    <property type="component" value="Chromosome"/>
</dbReference>
<reference evidence="2 3" key="1">
    <citation type="journal article" date="2010" name="Proc. Natl. Acad. Sci. U.S.A.">
        <title>A Nitrospira metagenome illuminates the physiology and evolution of globally important nitrite-oxidizing bacteria.</title>
        <authorList>
            <person name="Lucker S."/>
            <person name="Wagner M."/>
            <person name="Maixner F."/>
            <person name="Pelletier E."/>
            <person name="Koch H."/>
            <person name="Vacherie B."/>
            <person name="Rattei T."/>
            <person name="Sinninghe Damste J."/>
            <person name="Spieck E."/>
            <person name="Le Paslier D."/>
            <person name="Daims H."/>
        </authorList>
    </citation>
    <scope>NUCLEOTIDE SEQUENCE [LARGE SCALE GENOMIC DNA]</scope>
</reference>
<organism evidence="2 3">
    <name type="scientific">Nitrospira defluvii</name>
    <dbReference type="NCBI Taxonomy" id="330214"/>
    <lineage>
        <taxon>Bacteria</taxon>
        <taxon>Pseudomonadati</taxon>
        <taxon>Nitrospirota</taxon>
        <taxon>Nitrospiria</taxon>
        <taxon>Nitrospirales</taxon>
        <taxon>Nitrospiraceae</taxon>
        <taxon>Nitrospira</taxon>
    </lineage>
</organism>
<sequence length="100" mass="10244">MRLVRACRLGVRGGAVGAVWILVGLGGCGVLGPPIPPEDVGVAPVIERQLRREGLLAPGANVWGSASRPSAPSAVTVEEAPIPPDPDPLPTPPLRTMGTR</sequence>
<evidence type="ECO:0000313" key="2">
    <source>
        <dbReference type="EMBL" id="CBK40262.1"/>
    </source>
</evidence>
<protein>
    <recommendedName>
        <fullName evidence="4">Lipoprotein</fullName>
    </recommendedName>
</protein>
<proteinExistence type="predicted"/>
<dbReference type="HOGENOM" id="CLU_2300679_0_0_0"/>
<evidence type="ECO:0008006" key="4">
    <source>
        <dbReference type="Google" id="ProtNLM"/>
    </source>
</evidence>
<dbReference type="KEGG" id="nde:NIDE0487"/>
<dbReference type="PROSITE" id="PS51257">
    <property type="entry name" value="PROKAR_LIPOPROTEIN"/>
    <property type="match status" value="1"/>
</dbReference>
<feature type="compositionally biased region" description="Pro residues" evidence="1">
    <location>
        <begin position="81"/>
        <end position="93"/>
    </location>
</feature>
<dbReference type="EMBL" id="FP929003">
    <property type="protein sequence ID" value="CBK40262.1"/>
    <property type="molecule type" value="Genomic_DNA"/>
</dbReference>
<feature type="region of interest" description="Disordered" evidence="1">
    <location>
        <begin position="61"/>
        <end position="100"/>
    </location>
</feature>
<accession>D8PAK3</accession>
<name>D8PAK3_9BACT</name>
<gene>
    <name evidence="2" type="ORF">NIDE0487</name>
</gene>
<dbReference type="STRING" id="330214.NIDE0487"/>
<evidence type="ECO:0000313" key="3">
    <source>
        <dbReference type="Proteomes" id="UP000001660"/>
    </source>
</evidence>